<dbReference type="SMART" id="SM00481">
    <property type="entry name" value="POLIIIAc"/>
    <property type="match status" value="1"/>
</dbReference>
<evidence type="ECO:0000313" key="3">
    <source>
        <dbReference type="Proteomes" id="UP001428290"/>
    </source>
</evidence>
<keyword evidence="3" id="KW-1185">Reference proteome</keyword>
<dbReference type="InterPro" id="IPR003141">
    <property type="entry name" value="Pol/His_phosphatase_N"/>
</dbReference>
<organism evidence="2 3">
    <name type="scientific">Herpetosiphon gulosus</name>
    <dbReference type="NCBI Taxonomy" id="1973496"/>
    <lineage>
        <taxon>Bacteria</taxon>
        <taxon>Bacillati</taxon>
        <taxon>Chloroflexota</taxon>
        <taxon>Chloroflexia</taxon>
        <taxon>Herpetosiphonales</taxon>
        <taxon>Herpetosiphonaceae</taxon>
        <taxon>Herpetosiphon</taxon>
    </lineage>
</organism>
<dbReference type="SUPFAM" id="SSF89550">
    <property type="entry name" value="PHP domain-like"/>
    <property type="match status" value="1"/>
</dbReference>
<dbReference type="Proteomes" id="UP001428290">
    <property type="component" value="Unassembled WGS sequence"/>
</dbReference>
<dbReference type="PANTHER" id="PTHR42924">
    <property type="entry name" value="EXONUCLEASE"/>
    <property type="match status" value="1"/>
</dbReference>
<sequence>MTLVQSSITNLILAADAAIDLQLHTTASDGQWAALELIQHLKREGFGLAAITDHDRPDMAQAIQALALAEGMPLLVAAEMSCLWREQLVDLLCFGFGLEPNPLMAIAAELHQRQQAIINHAFAYCCDQGYLTPQHQPQLAMILAQPSAQQPHSLAALVKQQNPTLAPAQFSQLMQASGCDFATNPIAAVVAAAQQSGAICILAHPGRSDGFVCFDQVLLDALWAEVSLDGIEADYPLHTAEQAALYRNYAQEHALLISAGSDSHSPNKPPIRYRAADYRVLLNRLGIIVQAD</sequence>
<dbReference type="Gene3D" id="1.10.150.650">
    <property type="match status" value="1"/>
</dbReference>
<comment type="caution">
    <text evidence="2">The sequence shown here is derived from an EMBL/GenBank/DDBJ whole genome shotgun (WGS) entry which is preliminary data.</text>
</comment>
<dbReference type="PANTHER" id="PTHR42924:SF3">
    <property type="entry name" value="POLYMERASE_HISTIDINOL PHOSPHATASE N-TERMINAL DOMAIN-CONTAINING PROTEIN"/>
    <property type="match status" value="1"/>
</dbReference>
<dbReference type="EMBL" id="BAABRU010000009">
    <property type="protein sequence ID" value="GAA5528913.1"/>
    <property type="molecule type" value="Genomic_DNA"/>
</dbReference>
<gene>
    <name evidence="2" type="primary">phnPP_1</name>
    <name evidence="2" type="ORF">Hgul01_02716</name>
</gene>
<accession>A0ABP9X243</accession>
<reference evidence="2 3" key="1">
    <citation type="submission" date="2024-02" db="EMBL/GenBank/DDBJ databases">
        <title>Herpetosiphon gulosus NBRC 112829.</title>
        <authorList>
            <person name="Ichikawa N."/>
            <person name="Katano-Makiyama Y."/>
            <person name="Hidaka K."/>
        </authorList>
    </citation>
    <scope>NUCLEOTIDE SEQUENCE [LARGE SCALE GENOMIC DNA]</scope>
    <source>
        <strain evidence="2 3">NBRC 112829</strain>
    </source>
</reference>
<proteinExistence type="predicted"/>
<name>A0ABP9X243_9CHLR</name>
<protein>
    <submittedName>
        <fullName evidence="2">Phosphoribosyl 1,2-cyclic phosphate 1,2-diphosphodiesterase</fullName>
    </submittedName>
</protein>
<evidence type="ECO:0000259" key="1">
    <source>
        <dbReference type="SMART" id="SM00481"/>
    </source>
</evidence>
<feature type="domain" description="Polymerase/histidinol phosphatase N-terminal" evidence="1">
    <location>
        <begin position="19"/>
        <end position="84"/>
    </location>
</feature>
<dbReference type="InterPro" id="IPR052018">
    <property type="entry name" value="PHP_domain"/>
</dbReference>
<dbReference type="Gene3D" id="3.20.20.140">
    <property type="entry name" value="Metal-dependent hydrolases"/>
    <property type="match status" value="1"/>
</dbReference>
<dbReference type="InterPro" id="IPR016195">
    <property type="entry name" value="Pol/histidinol_Pase-like"/>
</dbReference>
<evidence type="ECO:0000313" key="2">
    <source>
        <dbReference type="EMBL" id="GAA5528913.1"/>
    </source>
</evidence>